<name>A0A427YW03_9TREE</name>
<accession>A0A427YW03</accession>
<keyword evidence="3" id="KW-1185">Reference proteome</keyword>
<dbReference type="Proteomes" id="UP000279259">
    <property type="component" value="Unassembled WGS sequence"/>
</dbReference>
<dbReference type="EMBL" id="RSCD01000001">
    <property type="protein sequence ID" value="RSH95314.1"/>
    <property type="molecule type" value="Genomic_DNA"/>
</dbReference>
<proteinExistence type="predicted"/>
<comment type="caution">
    <text evidence="2">The sequence shown here is derived from an EMBL/GenBank/DDBJ whole genome shotgun (WGS) entry which is preliminary data.</text>
</comment>
<evidence type="ECO:0000256" key="1">
    <source>
        <dbReference type="SAM" id="MobiDB-lite"/>
    </source>
</evidence>
<gene>
    <name evidence="2" type="ORF">EHS25_000401</name>
</gene>
<dbReference type="OrthoDB" id="409136at2759"/>
<evidence type="ECO:0000313" key="3">
    <source>
        <dbReference type="Proteomes" id="UP000279259"/>
    </source>
</evidence>
<reference evidence="2 3" key="1">
    <citation type="submission" date="2018-11" db="EMBL/GenBank/DDBJ databases">
        <title>Genome sequence of Saitozyma podzolica DSM 27192.</title>
        <authorList>
            <person name="Aliyu H."/>
            <person name="Gorte O."/>
            <person name="Ochsenreither K."/>
        </authorList>
    </citation>
    <scope>NUCLEOTIDE SEQUENCE [LARGE SCALE GENOMIC DNA]</scope>
    <source>
        <strain evidence="2 3">DSM 27192</strain>
    </source>
</reference>
<sequence>MGVPVEVPPDIIGQSGLYNVPTRFSAGRSVDDASMSLRLRLQDTIGNDIPDLEKYFRNKEVLVLYAGSEHGLQPATEPPTTDHQSSSLV</sequence>
<organism evidence="2 3">
    <name type="scientific">Saitozyma podzolica</name>
    <dbReference type="NCBI Taxonomy" id="1890683"/>
    <lineage>
        <taxon>Eukaryota</taxon>
        <taxon>Fungi</taxon>
        <taxon>Dikarya</taxon>
        <taxon>Basidiomycota</taxon>
        <taxon>Agaricomycotina</taxon>
        <taxon>Tremellomycetes</taxon>
        <taxon>Tremellales</taxon>
        <taxon>Trimorphomycetaceae</taxon>
        <taxon>Saitozyma</taxon>
    </lineage>
</organism>
<feature type="region of interest" description="Disordered" evidence="1">
    <location>
        <begin position="70"/>
        <end position="89"/>
    </location>
</feature>
<evidence type="ECO:0000313" key="2">
    <source>
        <dbReference type="EMBL" id="RSH95314.1"/>
    </source>
</evidence>
<protein>
    <submittedName>
        <fullName evidence="2">Uncharacterized protein</fullName>
    </submittedName>
</protein>
<dbReference type="AlphaFoldDB" id="A0A427YW03"/>
<feature type="compositionally biased region" description="Polar residues" evidence="1">
    <location>
        <begin position="78"/>
        <end position="89"/>
    </location>
</feature>